<evidence type="ECO:0000313" key="2">
    <source>
        <dbReference type="EMBL" id="CAB4184671.1"/>
    </source>
</evidence>
<organism evidence="1">
    <name type="scientific">uncultured Caudovirales phage</name>
    <dbReference type="NCBI Taxonomy" id="2100421"/>
    <lineage>
        <taxon>Viruses</taxon>
        <taxon>Duplodnaviria</taxon>
        <taxon>Heunggongvirae</taxon>
        <taxon>Uroviricota</taxon>
        <taxon>Caudoviricetes</taxon>
        <taxon>Peduoviridae</taxon>
        <taxon>Maltschvirus</taxon>
        <taxon>Maltschvirus maltsch</taxon>
    </lineage>
</organism>
<proteinExistence type="predicted"/>
<dbReference type="EMBL" id="LR798428">
    <property type="protein sequence ID" value="CAB5231010.1"/>
    <property type="molecule type" value="Genomic_DNA"/>
</dbReference>
<dbReference type="EMBL" id="LR796919">
    <property type="protein sequence ID" value="CAB4174322.1"/>
    <property type="molecule type" value="Genomic_DNA"/>
</dbReference>
<evidence type="ECO:0000313" key="3">
    <source>
        <dbReference type="EMBL" id="CAB4192593.1"/>
    </source>
</evidence>
<sequence>MTEQQKASLWLVEVVWQGETLRSWWNGRVEATARLIALASELPKVNTETEDEAHEALIDDDRCAWADLSEVDESPLCPKCDAIGGWHEGYCEPCGYQFGEDLDI</sequence>
<protein>
    <submittedName>
        <fullName evidence="1">Uncharacterized protein</fullName>
    </submittedName>
</protein>
<evidence type="ECO:0000313" key="1">
    <source>
        <dbReference type="EMBL" id="CAB4174322.1"/>
    </source>
</evidence>
<gene>
    <name evidence="2" type="ORF">UFOVP1131_23</name>
    <name evidence="3" type="ORF">UFOVP1245_39</name>
    <name evidence="4" type="ORF">UFOVP1582_15</name>
    <name evidence="1" type="ORF">UFOVP966_37</name>
</gene>
<evidence type="ECO:0000313" key="4">
    <source>
        <dbReference type="EMBL" id="CAB5231010.1"/>
    </source>
</evidence>
<reference evidence="1" key="1">
    <citation type="submission" date="2020-05" db="EMBL/GenBank/DDBJ databases">
        <authorList>
            <person name="Chiriac C."/>
            <person name="Salcher M."/>
            <person name="Ghai R."/>
            <person name="Kavagutti S V."/>
        </authorList>
    </citation>
    <scope>NUCLEOTIDE SEQUENCE</scope>
</reference>
<name>A0A6J5PT30_9CAUD</name>
<dbReference type="EMBL" id="LR797185">
    <property type="protein sequence ID" value="CAB4192593.1"/>
    <property type="molecule type" value="Genomic_DNA"/>
</dbReference>
<dbReference type="EMBL" id="LR797071">
    <property type="protein sequence ID" value="CAB4184671.1"/>
    <property type="molecule type" value="Genomic_DNA"/>
</dbReference>
<accession>A0A6J5PT30</accession>